<dbReference type="Gene3D" id="1.25.40.10">
    <property type="entry name" value="Tetratricopeptide repeat domain"/>
    <property type="match status" value="2"/>
</dbReference>
<gene>
    <name evidence="1" type="ORF">D9613_010396</name>
</gene>
<evidence type="ECO:0000313" key="2">
    <source>
        <dbReference type="Proteomes" id="UP000521872"/>
    </source>
</evidence>
<organism evidence="1 2">
    <name type="scientific">Agrocybe pediades</name>
    <dbReference type="NCBI Taxonomy" id="84607"/>
    <lineage>
        <taxon>Eukaryota</taxon>
        <taxon>Fungi</taxon>
        <taxon>Dikarya</taxon>
        <taxon>Basidiomycota</taxon>
        <taxon>Agaricomycotina</taxon>
        <taxon>Agaricomycetes</taxon>
        <taxon>Agaricomycetidae</taxon>
        <taxon>Agaricales</taxon>
        <taxon>Agaricineae</taxon>
        <taxon>Strophariaceae</taxon>
        <taxon>Agrocybe</taxon>
    </lineage>
</organism>
<name>A0A8H4QGT2_9AGAR</name>
<dbReference type="EMBL" id="JAACJL010000059">
    <property type="protein sequence ID" value="KAF4610117.1"/>
    <property type="molecule type" value="Genomic_DNA"/>
</dbReference>
<dbReference type="AlphaFoldDB" id="A0A8H4QGT2"/>
<proteinExistence type="predicted"/>
<dbReference type="InterPro" id="IPR011990">
    <property type="entry name" value="TPR-like_helical_dom_sf"/>
</dbReference>
<keyword evidence="2" id="KW-1185">Reference proteome</keyword>
<dbReference type="Proteomes" id="UP000521872">
    <property type="component" value="Unassembled WGS sequence"/>
</dbReference>
<sequence length="976" mass="109999">MADPLSITLAAITLGTALKDLTELALKLHESFKKHAHNMRAAESLAEDTLEIVQDIEKFYIERGDLLDNLPDVRDAVMRLSKDMRSVYDQCHPILQLANSLESRLRRTLFKCKQWWSREEVESNIRSLREQANKCYRRFKRHTQLGTVVAIGELKGAVSEGFSAITRQFSALQVSDANVLAFMGSTRAVLSTLPPDVMLSEDLVFKLYVRGHVRKLDDILKNLASKQSYPVEEPDDHHTQPFTTSIFLLFRTPEAIEWARGNAVTKLIRVQQGLLNIGAGGNPIQKGAWALNNLSVDLWRLEMHSESLILSTWTVDLYKTLSKSYQDVYALHLALACRSLATASYKAGDFAGAMAMTTESLSLLKTSAPTFATETLTAVVLSKSAFFRRAMGERSSASLQDAEDSVAMFERLGVDQMTVIGPQQRENYAGFDLRLTGGDKAVLNFAYALDLQRVLSYDSKRYQEAVYVGEKVLRLYQALGQHYKHINIQSKVASLCLFLCRDVFRDVIPLPSALKYAQEAVQIWEEVEGPTAAEEELILDTLAMQTKILVEIGRPSDALTIFQKLARRVRIMATNQRMYIHEMQDLASRLFSKKHYVDAATASRIIVKIYRQSADSLLTTQRFWINILLSHVKYCDYANHISEALLCNDEVLAIVGKQLMKDAAFTKWSLYYRLTYTARLSIEAGYPQQALNQIQGALNIGPAKQRHSIGCASEMLSLISLKALAFLRLGQLGAAVATITEGYDFYKSTARHLQKSTTRHLLLEGHYGELLYASALVYRCGGKQDDALTAIKAAIPIFESYYWDQLLFALSDVQADMGNDAKALHTAENTVQFMITEGHASSSSPILNHKYKTSQHSLCLRLFFNGEFTQARQVILEVRAFYEWHAHSRNAWFIDLARALRTEGILECASNRHAEGAAAGTRLNELQQRLRATHPDLAHQVDVDLNYERNYPAWKRILEKHPLTCSHWIEEDAITG</sequence>
<comment type="caution">
    <text evidence="1">The sequence shown here is derived from an EMBL/GenBank/DDBJ whole genome shotgun (WGS) entry which is preliminary data.</text>
</comment>
<protein>
    <submittedName>
        <fullName evidence="1">Uncharacterized protein</fullName>
    </submittedName>
</protein>
<accession>A0A8H4QGT2</accession>
<dbReference type="SUPFAM" id="SSF48452">
    <property type="entry name" value="TPR-like"/>
    <property type="match status" value="1"/>
</dbReference>
<reference evidence="1 2" key="1">
    <citation type="submission" date="2019-12" db="EMBL/GenBank/DDBJ databases">
        <authorList>
            <person name="Floudas D."/>
            <person name="Bentzer J."/>
            <person name="Ahren D."/>
            <person name="Johansson T."/>
            <person name="Persson P."/>
            <person name="Tunlid A."/>
        </authorList>
    </citation>
    <scope>NUCLEOTIDE SEQUENCE [LARGE SCALE GENOMIC DNA]</scope>
    <source>
        <strain evidence="1 2">CBS 102.39</strain>
    </source>
</reference>
<evidence type="ECO:0000313" key="1">
    <source>
        <dbReference type="EMBL" id="KAF4610117.1"/>
    </source>
</evidence>